<name>A0AAX4J5V3_9CAUD</name>
<reference evidence="2" key="1">
    <citation type="submission" date="2023-11" db="EMBL/GenBank/DDBJ databases">
        <title>Complete genome sequence of Vibrio virus vB_VpM-pA2SJ1.</title>
        <authorList>
            <person name="Lim S.J."/>
            <person name="Park S.Y."/>
            <person name="Kim J.H."/>
        </authorList>
    </citation>
    <scope>NUCLEOTIDE SEQUENCE</scope>
</reference>
<evidence type="ECO:0000256" key="1">
    <source>
        <dbReference type="SAM" id="Coils"/>
    </source>
</evidence>
<dbReference type="EMBL" id="OR813779">
    <property type="protein sequence ID" value="WRQ13107.1"/>
    <property type="molecule type" value="Genomic_DNA"/>
</dbReference>
<protein>
    <recommendedName>
        <fullName evidence="4">Tail fiber protein</fullName>
    </recommendedName>
</protein>
<evidence type="ECO:0000313" key="3">
    <source>
        <dbReference type="Proteomes" id="UP001432163"/>
    </source>
</evidence>
<sequence length="278" mass="29248">MAILTNQVLGRNLDAEGTAKILNLAQLTLTNAAANDNEPLRKVEFDTSFNALDSRLTAVEGSSMHLDAVYVDTTSPDLNTALSNGSYADGVWTFGSKELSEGDLLILNAATEQDEARSWVHNGGTSGTAQDFTALASDIDAAIQSAVNAVIGTASNAYNTLGKAEALNTQLTTRVTDAENEIDVLQAQVPTKAEFKTAITSAWTDNGDGTYTAGVANPYNSTEVSVQVQADLGNGSWQYRFAPEFDLSISTNAVEIMTTSATLAANPVKLVMSGIVTP</sequence>
<proteinExistence type="predicted"/>
<keyword evidence="1" id="KW-0175">Coiled coil</keyword>
<accession>A0AAX4J5V3</accession>
<feature type="coiled-coil region" evidence="1">
    <location>
        <begin position="161"/>
        <end position="188"/>
    </location>
</feature>
<evidence type="ECO:0000313" key="2">
    <source>
        <dbReference type="EMBL" id="WRQ13107.1"/>
    </source>
</evidence>
<organism evidence="2 3">
    <name type="scientific">Vibrio phage vB_VpM-pA2SJ1</name>
    <dbReference type="NCBI Taxonomy" id="3095964"/>
    <lineage>
        <taxon>Viruses</taxon>
        <taxon>Duplodnaviria</taxon>
        <taxon>Heunggongvirae</taxon>
        <taxon>Uroviricota</taxon>
        <taxon>Caudoviricetes</taxon>
    </lineage>
</organism>
<dbReference type="Proteomes" id="UP001432163">
    <property type="component" value="Segment"/>
</dbReference>
<evidence type="ECO:0008006" key="4">
    <source>
        <dbReference type="Google" id="ProtNLM"/>
    </source>
</evidence>